<name>A0A915IHY3_ROMCU</name>
<dbReference type="Proteomes" id="UP000887565">
    <property type="component" value="Unplaced"/>
</dbReference>
<keyword evidence="1" id="KW-1185">Reference proteome</keyword>
<protein>
    <submittedName>
        <fullName evidence="2">Uncharacterized protein</fullName>
    </submittedName>
</protein>
<organism evidence="1 2">
    <name type="scientific">Romanomermis culicivorax</name>
    <name type="common">Nematode worm</name>
    <dbReference type="NCBI Taxonomy" id="13658"/>
    <lineage>
        <taxon>Eukaryota</taxon>
        <taxon>Metazoa</taxon>
        <taxon>Ecdysozoa</taxon>
        <taxon>Nematoda</taxon>
        <taxon>Enoplea</taxon>
        <taxon>Dorylaimia</taxon>
        <taxon>Mermithida</taxon>
        <taxon>Mermithoidea</taxon>
        <taxon>Mermithidae</taxon>
        <taxon>Romanomermis</taxon>
    </lineage>
</organism>
<dbReference type="WBParaSite" id="nRc.2.0.1.t13453-RA">
    <property type="protein sequence ID" value="nRc.2.0.1.t13453-RA"/>
    <property type="gene ID" value="nRc.2.0.1.g13453"/>
</dbReference>
<sequence length="64" mass="7636">MTACEAYQQTNGRKFFLQKKCGLKIIELWECELQQMLEKDVEMREYFSNLKLFEPLDPGDVWTA</sequence>
<proteinExistence type="predicted"/>
<accession>A0A915IHY3</accession>
<evidence type="ECO:0000313" key="1">
    <source>
        <dbReference type="Proteomes" id="UP000887565"/>
    </source>
</evidence>
<reference evidence="2" key="1">
    <citation type="submission" date="2022-11" db="UniProtKB">
        <authorList>
            <consortium name="WormBaseParasite"/>
        </authorList>
    </citation>
    <scope>IDENTIFICATION</scope>
</reference>
<evidence type="ECO:0000313" key="2">
    <source>
        <dbReference type="WBParaSite" id="nRc.2.0.1.t13453-RA"/>
    </source>
</evidence>
<dbReference type="AlphaFoldDB" id="A0A915IHY3"/>